<keyword evidence="3" id="KW-0143">Chaperone</keyword>
<dbReference type="GO" id="GO:0016272">
    <property type="term" value="C:prefoldin complex"/>
    <property type="evidence" value="ECO:0007669"/>
    <property type="project" value="InterPro"/>
</dbReference>
<comment type="similarity">
    <text evidence="1">Belongs to the prefoldin subunit beta family.</text>
</comment>
<dbReference type="PANTHER" id="PTHR21431">
    <property type="entry name" value="PREFOLDIN SUBUNIT 6"/>
    <property type="match status" value="1"/>
</dbReference>
<gene>
    <name evidence="4" type="ORF">B4U80_07649</name>
</gene>
<proteinExistence type="inferred from homology"/>
<reference evidence="4 5" key="1">
    <citation type="journal article" date="2018" name="Gigascience">
        <title>Genomes of trombidid mites reveal novel predicted allergens and laterally-transferred genes associated with secondary metabolism.</title>
        <authorList>
            <person name="Dong X."/>
            <person name="Chaisiri K."/>
            <person name="Xia D."/>
            <person name="Armstrong S.D."/>
            <person name="Fang Y."/>
            <person name="Donnelly M.J."/>
            <person name="Kadowaki T."/>
            <person name="McGarry J.W."/>
            <person name="Darby A.C."/>
            <person name="Makepeace B.L."/>
        </authorList>
    </citation>
    <scope>NUCLEOTIDE SEQUENCE [LARGE SCALE GENOMIC DNA]</scope>
    <source>
        <strain evidence="4">UoL-UT</strain>
    </source>
</reference>
<dbReference type="GO" id="GO:0005737">
    <property type="term" value="C:cytoplasm"/>
    <property type="evidence" value="ECO:0007669"/>
    <property type="project" value="TreeGrafter"/>
</dbReference>
<dbReference type="EMBL" id="NCKV01003394">
    <property type="protein sequence ID" value="RWS25773.1"/>
    <property type="molecule type" value="Genomic_DNA"/>
</dbReference>
<dbReference type="SUPFAM" id="SSF46579">
    <property type="entry name" value="Prefoldin"/>
    <property type="match status" value="1"/>
</dbReference>
<accession>A0A443SE26</accession>
<dbReference type="PANTHER" id="PTHR21431:SF0">
    <property type="entry name" value="PREFOLDIN SUBUNIT 6"/>
    <property type="match status" value="1"/>
</dbReference>
<dbReference type="OrthoDB" id="248120at2759"/>
<dbReference type="CDD" id="cd23161">
    <property type="entry name" value="Prefoldin_6"/>
    <property type="match status" value="1"/>
</dbReference>
<dbReference type="VEuPathDB" id="VectorBase:LDEU006267"/>
<dbReference type="InterPro" id="IPR002777">
    <property type="entry name" value="PFD_beta-like"/>
</dbReference>
<dbReference type="AlphaFoldDB" id="A0A443SE26"/>
<comment type="caution">
    <text evidence="4">The sequence shown here is derived from an EMBL/GenBank/DDBJ whole genome shotgun (WGS) entry which is preliminary data.</text>
</comment>
<dbReference type="Gene3D" id="1.10.287.370">
    <property type="match status" value="1"/>
</dbReference>
<sequence length="88" mass="10088">MSSLEATQKQLSDELSSYSTLQKEFQKNLTAREQYDSQLNENLIVKEELDLLKSGDVVYKLTGPALIKHDLNEAKENVKNRINYIQGE</sequence>
<evidence type="ECO:0000256" key="1">
    <source>
        <dbReference type="ARBA" id="ARBA00008045"/>
    </source>
</evidence>
<evidence type="ECO:0000313" key="4">
    <source>
        <dbReference type="EMBL" id="RWS25773.1"/>
    </source>
</evidence>
<dbReference type="GO" id="GO:0051131">
    <property type="term" value="P:chaperone-mediated protein complex assembly"/>
    <property type="evidence" value="ECO:0007669"/>
    <property type="project" value="TreeGrafter"/>
</dbReference>
<protein>
    <submittedName>
        <fullName evidence="4">Prefoldin subunit 6-like protein</fullName>
    </submittedName>
</protein>
<evidence type="ECO:0000256" key="3">
    <source>
        <dbReference type="ARBA" id="ARBA00023186"/>
    </source>
</evidence>
<keyword evidence="5" id="KW-1185">Reference proteome</keyword>
<dbReference type="Proteomes" id="UP000288716">
    <property type="component" value="Unassembled WGS sequence"/>
</dbReference>
<dbReference type="InterPro" id="IPR009053">
    <property type="entry name" value="Prefoldin"/>
</dbReference>
<comment type="subunit">
    <text evidence="2">Heterohexamer of two PFD-alpha type and four PFD-beta type subunits.</text>
</comment>
<evidence type="ECO:0000313" key="5">
    <source>
        <dbReference type="Proteomes" id="UP000288716"/>
    </source>
</evidence>
<name>A0A443SE26_9ACAR</name>
<evidence type="ECO:0000256" key="2">
    <source>
        <dbReference type="ARBA" id="ARBA00011695"/>
    </source>
</evidence>
<dbReference type="GO" id="GO:0051087">
    <property type="term" value="F:protein-folding chaperone binding"/>
    <property type="evidence" value="ECO:0007669"/>
    <property type="project" value="TreeGrafter"/>
</dbReference>
<feature type="non-terminal residue" evidence="4">
    <location>
        <position position="88"/>
    </location>
</feature>
<organism evidence="4 5">
    <name type="scientific">Leptotrombidium deliense</name>
    <dbReference type="NCBI Taxonomy" id="299467"/>
    <lineage>
        <taxon>Eukaryota</taxon>
        <taxon>Metazoa</taxon>
        <taxon>Ecdysozoa</taxon>
        <taxon>Arthropoda</taxon>
        <taxon>Chelicerata</taxon>
        <taxon>Arachnida</taxon>
        <taxon>Acari</taxon>
        <taxon>Acariformes</taxon>
        <taxon>Trombidiformes</taxon>
        <taxon>Prostigmata</taxon>
        <taxon>Anystina</taxon>
        <taxon>Parasitengona</taxon>
        <taxon>Trombiculoidea</taxon>
        <taxon>Trombiculidae</taxon>
        <taxon>Leptotrombidium</taxon>
    </lineage>
</organism>
<dbReference type="GO" id="GO:0006457">
    <property type="term" value="P:protein folding"/>
    <property type="evidence" value="ECO:0007669"/>
    <property type="project" value="InterPro"/>
</dbReference>
<dbReference type="GO" id="GO:0051082">
    <property type="term" value="F:unfolded protein binding"/>
    <property type="evidence" value="ECO:0007669"/>
    <property type="project" value="InterPro"/>
</dbReference>
<dbReference type="STRING" id="299467.A0A443SE26"/>
<dbReference type="Pfam" id="PF01920">
    <property type="entry name" value="Prefoldin_2"/>
    <property type="match status" value="1"/>
</dbReference>